<dbReference type="EMBL" id="CAJOBE010015665">
    <property type="protein sequence ID" value="CAF4192149.1"/>
    <property type="molecule type" value="Genomic_DNA"/>
</dbReference>
<name>A0A819XEP0_9BILA</name>
<dbReference type="EMBL" id="CAJOAX010014109">
    <property type="protein sequence ID" value="CAF4139865.1"/>
    <property type="molecule type" value="Genomic_DNA"/>
</dbReference>
<dbReference type="EMBL" id="CAJNOO010008038">
    <property type="protein sequence ID" value="CAF1477254.1"/>
    <property type="molecule type" value="Genomic_DNA"/>
</dbReference>
<evidence type="ECO:0000313" key="5">
    <source>
        <dbReference type="EMBL" id="CAF4139865.1"/>
    </source>
</evidence>
<evidence type="ECO:0000256" key="1">
    <source>
        <dbReference type="SAM" id="Coils"/>
    </source>
</evidence>
<dbReference type="OrthoDB" id="10035929at2759"/>
<reference evidence="5" key="1">
    <citation type="submission" date="2021-02" db="EMBL/GenBank/DDBJ databases">
        <authorList>
            <person name="Nowell W R."/>
        </authorList>
    </citation>
    <scope>NUCLEOTIDE SEQUENCE</scope>
</reference>
<feature type="compositionally biased region" description="Low complexity" evidence="2">
    <location>
        <begin position="181"/>
        <end position="197"/>
    </location>
</feature>
<accession>A0A819XEP0</accession>
<dbReference type="Proteomes" id="UP000663889">
    <property type="component" value="Unassembled WGS sequence"/>
</dbReference>
<organism evidence="5 7">
    <name type="scientific">Rotaria sordida</name>
    <dbReference type="NCBI Taxonomy" id="392033"/>
    <lineage>
        <taxon>Eukaryota</taxon>
        <taxon>Metazoa</taxon>
        <taxon>Spiralia</taxon>
        <taxon>Gnathifera</taxon>
        <taxon>Rotifera</taxon>
        <taxon>Eurotatoria</taxon>
        <taxon>Bdelloidea</taxon>
        <taxon>Philodinida</taxon>
        <taxon>Philodinidae</taxon>
        <taxon>Rotaria</taxon>
    </lineage>
</organism>
<feature type="compositionally biased region" description="Acidic residues" evidence="2">
    <location>
        <begin position="387"/>
        <end position="400"/>
    </location>
</feature>
<dbReference type="Proteomes" id="UP000663882">
    <property type="component" value="Unassembled WGS sequence"/>
</dbReference>
<evidence type="ECO:0000313" key="4">
    <source>
        <dbReference type="EMBL" id="CAF1528781.1"/>
    </source>
</evidence>
<feature type="coiled-coil region" evidence="1">
    <location>
        <begin position="202"/>
        <end position="229"/>
    </location>
</feature>
<comment type="caution">
    <text evidence="5">The sequence shown here is derived from an EMBL/GenBank/DDBJ whole genome shotgun (WGS) entry which is preliminary data.</text>
</comment>
<feature type="compositionally biased region" description="Low complexity" evidence="2">
    <location>
        <begin position="112"/>
        <end position="122"/>
    </location>
</feature>
<keyword evidence="1" id="KW-0175">Coiled coil</keyword>
<dbReference type="AlphaFoldDB" id="A0A819XEP0"/>
<feature type="region of interest" description="Disordered" evidence="2">
    <location>
        <begin position="349"/>
        <end position="400"/>
    </location>
</feature>
<evidence type="ECO:0000256" key="2">
    <source>
        <dbReference type="SAM" id="MobiDB-lite"/>
    </source>
</evidence>
<proteinExistence type="predicted"/>
<sequence>MASSTQTHSHCVVQWEDNKNEYAVVHVKRAKTSITLKVGLTTSFEGNNRDRRRGKILYMGTKNDCTVFSFGFEDQDGHVNTYSWSLAPGLFEKIEETTKAIKNIAGGNLHRTTSSSSTSSTTMSKNKKGKVNHNEQHTTDNPSVIDVNMMPVLPPAPGSTRSTITIGDIDQSLGSSDPYPSNSSNANKTSTTNTGTTVSYDINSLLQENKTLRNKVAELEEQLLFQCETSIPVPDENGYNYLRGICSTYELCRSEQPTKMVELRKNLPCSDVEIKLAKKSNPAATINNLIKYCFKDVDLTEMSYEKLKFKNPSLLFDIHEFVKCIHAPTPIPQTMFSGTISLKCRHLRDSKRNESVSKPAKRKRNQSNNIHEERKKQNYKTIHDTELEQPEDDKENDEHF</sequence>
<evidence type="ECO:0000313" key="6">
    <source>
        <dbReference type="EMBL" id="CAF4192149.1"/>
    </source>
</evidence>
<dbReference type="EMBL" id="CAJNOU010007702">
    <property type="protein sequence ID" value="CAF1528781.1"/>
    <property type="molecule type" value="Genomic_DNA"/>
</dbReference>
<feature type="region of interest" description="Disordered" evidence="2">
    <location>
        <begin position="105"/>
        <end position="197"/>
    </location>
</feature>
<dbReference type="Proteomes" id="UP000663874">
    <property type="component" value="Unassembled WGS sequence"/>
</dbReference>
<dbReference type="Proteomes" id="UP000663823">
    <property type="component" value="Unassembled WGS sequence"/>
</dbReference>
<protein>
    <submittedName>
        <fullName evidence="5">Uncharacterized protein</fullName>
    </submittedName>
</protein>
<gene>
    <name evidence="6" type="ORF">FNK824_LOCUS35809</name>
    <name evidence="5" type="ORF">OTI717_LOCUS35681</name>
    <name evidence="3" type="ORF">RFH988_LOCUS37826</name>
    <name evidence="4" type="ORF">SEV965_LOCUS37407</name>
</gene>
<evidence type="ECO:0000313" key="3">
    <source>
        <dbReference type="EMBL" id="CAF1477254.1"/>
    </source>
</evidence>
<evidence type="ECO:0000313" key="7">
    <source>
        <dbReference type="Proteomes" id="UP000663823"/>
    </source>
</evidence>
<feature type="compositionally biased region" description="Basic and acidic residues" evidence="2">
    <location>
        <begin position="370"/>
        <end position="386"/>
    </location>
</feature>